<dbReference type="AlphaFoldDB" id="A0AA39UFQ8"/>
<organism evidence="2 3">
    <name type="scientific">Armillaria novae-zelandiae</name>
    <dbReference type="NCBI Taxonomy" id="153914"/>
    <lineage>
        <taxon>Eukaryota</taxon>
        <taxon>Fungi</taxon>
        <taxon>Dikarya</taxon>
        <taxon>Basidiomycota</taxon>
        <taxon>Agaricomycotina</taxon>
        <taxon>Agaricomycetes</taxon>
        <taxon>Agaricomycetidae</taxon>
        <taxon>Agaricales</taxon>
        <taxon>Marasmiineae</taxon>
        <taxon>Physalacriaceae</taxon>
        <taxon>Armillaria</taxon>
    </lineage>
</organism>
<reference evidence="2" key="1">
    <citation type="submission" date="2023-06" db="EMBL/GenBank/DDBJ databases">
        <authorList>
            <consortium name="Lawrence Berkeley National Laboratory"/>
            <person name="Ahrendt S."/>
            <person name="Sahu N."/>
            <person name="Indic B."/>
            <person name="Wong-Bajracharya J."/>
            <person name="Merenyi Z."/>
            <person name="Ke H.-M."/>
            <person name="Monk M."/>
            <person name="Kocsube S."/>
            <person name="Drula E."/>
            <person name="Lipzen A."/>
            <person name="Balint B."/>
            <person name="Henrissat B."/>
            <person name="Andreopoulos B."/>
            <person name="Martin F.M."/>
            <person name="Harder C.B."/>
            <person name="Rigling D."/>
            <person name="Ford K.L."/>
            <person name="Foster G.D."/>
            <person name="Pangilinan J."/>
            <person name="Papanicolaou A."/>
            <person name="Barry K."/>
            <person name="LaButti K."/>
            <person name="Viragh M."/>
            <person name="Koriabine M."/>
            <person name="Yan M."/>
            <person name="Riley R."/>
            <person name="Champramary S."/>
            <person name="Plett K.L."/>
            <person name="Tsai I.J."/>
            <person name="Slot J."/>
            <person name="Sipos G."/>
            <person name="Plett J."/>
            <person name="Nagy L.G."/>
            <person name="Grigoriev I.V."/>
        </authorList>
    </citation>
    <scope>NUCLEOTIDE SEQUENCE</scope>
    <source>
        <strain evidence="2">ICMP 16352</strain>
    </source>
</reference>
<keyword evidence="1" id="KW-1133">Transmembrane helix</keyword>
<feature type="transmembrane region" description="Helical" evidence="1">
    <location>
        <begin position="138"/>
        <end position="162"/>
    </location>
</feature>
<keyword evidence="1" id="KW-0472">Membrane</keyword>
<evidence type="ECO:0000313" key="2">
    <source>
        <dbReference type="EMBL" id="KAK0487497.1"/>
    </source>
</evidence>
<protein>
    <submittedName>
        <fullName evidence="2">Uncharacterized protein</fullName>
    </submittedName>
</protein>
<dbReference type="Proteomes" id="UP001175227">
    <property type="component" value="Unassembled WGS sequence"/>
</dbReference>
<evidence type="ECO:0000313" key="3">
    <source>
        <dbReference type="Proteomes" id="UP001175227"/>
    </source>
</evidence>
<dbReference type="EMBL" id="JAUEPR010000003">
    <property type="protein sequence ID" value="KAK0487497.1"/>
    <property type="molecule type" value="Genomic_DNA"/>
</dbReference>
<proteinExistence type="predicted"/>
<keyword evidence="1" id="KW-0812">Transmembrane</keyword>
<accession>A0AA39UFQ8</accession>
<evidence type="ECO:0000256" key="1">
    <source>
        <dbReference type="SAM" id="Phobius"/>
    </source>
</evidence>
<name>A0AA39UFQ8_9AGAR</name>
<comment type="caution">
    <text evidence="2">The sequence shown here is derived from an EMBL/GenBank/DDBJ whole genome shotgun (WGS) entry which is preliminary data.</text>
</comment>
<keyword evidence="3" id="KW-1185">Reference proteome</keyword>
<sequence length="166" mass="18131">MRLGLCAGFGKTMSPYAVFVTFFIQSTLSLGRGSLGLSSGEAPPSFSWISLVESGFIGGRSRIHLRRSFVGSSRISGTFSFASSLLSLGDWAIFSFRFLARSLFVRPFFLTAGTESPGSPLTSSTDRVGKIPVPRKGYYITLTFICFGIQLCYIGVIIRFGFKRSM</sequence>
<gene>
    <name evidence="2" type="ORF">IW261DRAFT_619202</name>
</gene>